<organism evidence="2 6">
    <name type="scientific">Synechococcus phage ACG-2014c</name>
    <dbReference type="NCBI Taxonomy" id="1079998"/>
    <lineage>
        <taxon>Viruses</taxon>
        <taxon>Duplodnaviria</taxon>
        <taxon>Heunggongvirae</taxon>
        <taxon>Uroviricota</taxon>
        <taxon>Caudoviricetes</taxon>
        <taxon>Pantevenvirales</taxon>
        <taxon>Kyanoviridae</taxon>
        <taxon>Namakavirus</taxon>
        <taxon>Namakavirus smbcm6</taxon>
    </lineage>
</organism>
<dbReference type="InterPro" id="IPR036240">
    <property type="entry name" value="Gp9-like_sf"/>
</dbReference>
<accession>A0A0E3ENT8</accession>
<evidence type="ECO:0000313" key="3">
    <source>
        <dbReference type="EMBL" id="AIX22847.1"/>
    </source>
</evidence>
<dbReference type="EMBL" id="KJ019064">
    <property type="protein sequence ID" value="AIX22847.1"/>
    <property type="molecule type" value="Genomic_DNA"/>
</dbReference>
<sequence length="409" mass="43042">MSKQTLNVGTLANDNSGDTIRNGGIKINSNFDELYAAVGNGVIAQIDVANAASGEFLRYNGTQFVPTEITELTSNLNTNGQSIVSSSGVNIPITPGSGANVTIGYNTNTATFDSANNLVDFPTKIKYVNQYTTLAAGPAAGDNLGYYYTVNGDDNPYVNINITAGGAGNVKAKLVTEYSSIDILSDVDTTTVAPTEGQVLKWDNTAGKWEPADDQAGISSLNIFSTFDSDSGSTTADAQADTLVIAGGTDIGTAVVGDTLTINYTGTPITSMAALTDTDFTGGIIQGDSLYWNGTDWVKTRSPIVWWELNANGASDYTFAGPGFPTTQNDPTLYVYRGFTYAFDNSVQGGGHPFRLQSTQGLTGTPYTDGQSGSGSNVLYWTVPLNAPNTLYYQCTIHALMNGTINVVS</sequence>
<dbReference type="EMBL" id="KJ019128">
    <property type="protein sequence ID" value="AIX38080.1"/>
    <property type="molecule type" value="Genomic_DNA"/>
</dbReference>
<dbReference type="OrthoDB" id="5711at10239"/>
<evidence type="ECO:0000313" key="2">
    <source>
        <dbReference type="EMBL" id="AIX14474.1"/>
    </source>
</evidence>
<evidence type="ECO:0000259" key="1">
    <source>
        <dbReference type="Pfam" id="PF07880"/>
    </source>
</evidence>
<evidence type="ECO:0000313" key="5">
    <source>
        <dbReference type="Proteomes" id="UP000185278"/>
    </source>
</evidence>
<dbReference type="Proteomes" id="UP000185279">
    <property type="component" value="Segment"/>
</dbReference>
<dbReference type="RefSeq" id="YP_007001807.1">
    <property type="nucleotide sequence ID" value="NC_019444.1"/>
</dbReference>
<reference evidence="5 6" key="1">
    <citation type="submission" date="2013-12" db="EMBL/GenBank/DDBJ databases">
        <title>Ecological redundancy of diverse viral populations within a natural community.</title>
        <authorList>
            <person name="Gregory A.C."/>
            <person name="LaButti K."/>
            <person name="Copeland A."/>
            <person name="Woyke T."/>
            <person name="Sullivan M.B."/>
        </authorList>
    </citation>
    <scope>NUCLEOTIDE SEQUENCE [LARGE SCALE GENOMIC DNA]</scope>
    <source>
        <strain evidence="2">Syn7803C43</strain>
        <strain evidence="3">Syn7803C98</strain>
        <strain evidence="4">Syn7803US88</strain>
    </source>
</reference>
<dbReference type="Proteomes" id="UP000185280">
    <property type="component" value="Segment"/>
</dbReference>
<evidence type="ECO:0000313" key="6">
    <source>
        <dbReference type="Proteomes" id="UP000185279"/>
    </source>
</evidence>
<dbReference type="Pfam" id="PF07880">
    <property type="entry name" value="T4_gp9_10_N"/>
    <property type="match status" value="1"/>
</dbReference>
<gene>
    <name evidence="2" type="ORF">Syn7803C43_79</name>
    <name evidence="3" type="ORF">Syn7803C98_79</name>
    <name evidence="4" type="ORF">Syn7803US88_79</name>
</gene>
<evidence type="ECO:0000313" key="4">
    <source>
        <dbReference type="EMBL" id="AIX38080.1"/>
    </source>
</evidence>
<dbReference type="EMBL" id="KJ019027">
    <property type="protein sequence ID" value="AIX14474.1"/>
    <property type="molecule type" value="Genomic_DNA"/>
</dbReference>
<name>A0A0E3ENT8_9CAUD</name>
<dbReference type="Gene3D" id="2.60.40.420">
    <property type="entry name" value="Cupredoxins - blue copper proteins"/>
    <property type="match status" value="1"/>
</dbReference>
<dbReference type="InterPro" id="IPR008987">
    <property type="entry name" value="Baseplate_struct_prot_Gp9/10_N"/>
</dbReference>
<dbReference type="Proteomes" id="UP000185278">
    <property type="component" value="Segment"/>
</dbReference>
<protein>
    <submittedName>
        <fullName evidence="2">Baseplate wedge tail fiber connector</fullName>
    </submittedName>
</protein>
<dbReference type="SUPFAM" id="SSF50017">
    <property type="entry name" value="gp9"/>
    <property type="match status" value="1"/>
</dbReference>
<feature type="domain" description="Baseplate structural protein Gp9/Gp10 N-terminal" evidence="1">
    <location>
        <begin position="3"/>
        <end position="118"/>
    </location>
</feature>
<proteinExistence type="predicted"/>
<dbReference type="InterPro" id="IPR008972">
    <property type="entry name" value="Cupredoxin"/>
</dbReference>